<gene>
    <name evidence="2" type="ORF">CHC_T00007230001</name>
</gene>
<evidence type="ECO:0000313" key="2">
    <source>
        <dbReference type="EMBL" id="CDF40513.1"/>
    </source>
</evidence>
<keyword evidence="3" id="KW-1185">Reference proteome</keyword>
<feature type="compositionally biased region" description="Polar residues" evidence="1">
    <location>
        <begin position="127"/>
        <end position="143"/>
    </location>
</feature>
<evidence type="ECO:0000313" key="3">
    <source>
        <dbReference type="Proteomes" id="UP000012073"/>
    </source>
</evidence>
<dbReference type="KEGG" id="ccp:CHC_T00007230001"/>
<dbReference type="AlphaFoldDB" id="R7QS24"/>
<accession>R7QS24</accession>
<feature type="region of interest" description="Disordered" evidence="1">
    <location>
        <begin position="1"/>
        <end position="143"/>
    </location>
</feature>
<dbReference type="EMBL" id="HG002195">
    <property type="protein sequence ID" value="CDF40513.1"/>
    <property type="molecule type" value="Genomic_DNA"/>
</dbReference>
<organism evidence="2 3">
    <name type="scientific">Chondrus crispus</name>
    <name type="common">Carrageen Irish moss</name>
    <name type="synonym">Polymorpha crispa</name>
    <dbReference type="NCBI Taxonomy" id="2769"/>
    <lineage>
        <taxon>Eukaryota</taxon>
        <taxon>Rhodophyta</taxon>
        <taxon>Florideophyceae</taxon>
        <taxon>Rhodymeniophycidae</taxon>
        <taxon>Gigartinales</taxon>
        <taxon>Gigartinaceae</taxon>
        <taxon>Chondrus</taxon>
    </lineage>
</organism>
<dbReference type="Proteomes" id="UP000012073">
    <property type="component" value="Unassembled WGS sequence"/>
</dbReference>
<proteinExistence type="predicted"/>
<reference evidence="3" key="1">
    <citation type="journal article" date="2013" name="Proc. Natl. Acad. Sci. U.S.A.">
        <title>Genome structure and metabolic features in the red seaweed Chondrus crispus shed light on evolution of the Archaeplastida.</title>
        <authorList>
            <person name="Collen J."/>
            <person name="Porcel B."/>
            <person name="Carre W."/>
            <person name="Ball S.G."/>
            <person name="Chaparro C."/>
            <person name="Tonon T."/>
            <person name="Barbeyron T."/>
            <person name="Michel G."/>
            <person name="Noel B."/>
            <person name="Valentin K."/>
            <person name="Elias M."/>
            <person name="Artiguenave F."/>
            <person name="Arun A."/>
            <person name="Aury J.M."/>
            <person name="Barbosa-Neto J.F."/>
            <person name="Bothwell J.H."/>
            <person name="Bouget F.Y."/>
            <person name="Brillet L."/>
            <person name="Cabello-Hurtado F."/>
            <person name="Capella-Gutierrez S."/>
            <person name="Charrier B."/>
            <person name="Cladiere L."/>
            <person name="Cock J.M."/>
            <person name="Coelho S.M."/>
            <person name="Colleoni C."/>
            <person name="Czjzek M."/>
            <person name="Da Silva C."/>
            <person name="Delage L."/>
            <person name="Denoeud F."/>
            <person name="Deschamps P."/>
            <person name="Dittami S.M."/>
            <person name="Gabaldon T."/>
            <person name="Gachon C.M."/>
            <person name="Groisillier A."/>
            <person name="Herve C."/>
            <person name="Jabbari K."/>
            <person name="Katinka M."/>
            <person name="Kloareg B."/>
            <person name="Kowalczyk N."/>
            <person name="Labadie K."/>
            <person name="Leblanc C."/>
            <person name="Lopez P.J."/>
            <person name="McLachlan D.H."/>
            <person name="Meslet-Cladiere L."/>
            <person name="Moustafa A."/>
            <person name="Nehr Z."/>
            <person name="Nyvall Collen P."/>
            <person name="Panaud O."/>
            <person name="Partensky F."/>
            <person name="Poulain J."/>
            <person name="Rensing S.A."/>
            <person name="Rousvoal S."/>
            <person name="Samson G."/>
            <person name="Symeonidi A."/>
            <person name="Weissenbach J."/>
            <person name="Zambounis A."/>
            <person name="Wincker P."/>
            <person name="Boyen C."/>
        </authorList>
    </citation>
    <scope>NUCLEOTIDE SEQUENCE [LARGE SCALE GENOMIC DNA]</scope>
    <source>
        <strain evidence="3">cv. Stackhouse</strain>
    </source>
</reference>
<name>R7QS24_CHOCR</name>
<dbReference type="Gramene" id="CDF40513">
    <property type="protein sequence ID" value="CDF40513"/>
    <property type="gene ID" value="CHC_T00007230001"/>
</dbReference>
<sequence>MESVPETRFVPSIRTSMSKDTRHLASRATMSEDTRHPAPRASVPKDTKHPALRASVPKDTRHPALRSFPAASDRLGANQTTPRQGYGRWTGARAPSGFRHHNAAPPERYSPQHAHIARSGSRHRTLFTRSESNNSTIYGSCGE</sequence>
<dbReference type="RefSeq" id="XP_005710807.1">
    <property type="nucleotide sequence ID" value="XM_005710750.1"/>
</dbReference>
<evidence type="ECO:0000256" key="1">
    <source>
        <dbReference type="SAM" id="MobiDB-lite"/>
    </source>
</evidence>
<dbReference type="GeneID" id="17318527"/>
<protein>
    <submittedName>
        <fullName evidence="2">Uncharacterized protein</fullName>
    </submittedName>
</protein>